<evidence type="ECO:0000256" key="5">
    <source>
        <dbReference type="ARBA" id="ARBA00022750"/>
    </source>
</evidence>
<gene>
    <name evidence="9" type="primary">lspA</name>
    <name evidence="11" type="ORF">TAGGR_11262</name>
</gene>
<organism evidence="11 12">
    <name type="scientific">Thermodesulfovibrio aggregans</name>
    <dbReference type="NCBI Taxonomy" id="86166"/>
    <lineage>
        <taxon>Bacteria</taxon>
        <taxon>Pseudomonadati</taxon>
        <taxon>Nitrospirota</taxon>
        <taxon>Thermodesulfovibrionia</taxon>
        <taxon>Thermodesulfovibrionales</taxon>
        <taxon>Thermodesulfovibrionaceae</taxon>
        <taxon>Thermodesulfovibrio</taxon>
    </lineage>
</organism>
<dbReference type="PRINTS" id="PR00781">
    <property type="entry name" value="LIPOSIGPTASE"/>
</dbReference>
<evidence type="ECO:0000313" key="11">
    <source>
        <dbReference type="EMBL" id="GAQ95062.1"/>
    </source>
</evidence>
<keyword evidence="8 9" id="KW-0472">Membrane</keyword>
<evidence type="ECO:0000256" key="9">
    <source>
        <dbReference type="HAMAP-Rule" id="MF_00161"/>
    </source>
</evidence>
<name>A0A0U9IA97_9BACT</name>
<evidence type="ECO:0000256" key="2">
    <source>
        <dbReference type="ARBA" id="ARBA00022475"/>
    </source>
</evidence>
<dbReference type="Proteomes" id="UP000054976">
    <property type="component" value="Unassembled WGS sequence"/>
</dbReference>
<keyword evidence="12" id="KW-1185">Reference proteome</keyword>
<comment type="subcellular location">
    <subcellularLocation>
        <location evidence="9">Cell membrane</location>
        <topology evidence="9">Multi-pass membrane protein</topology>
    </subcellularLocation>
</comment>
<dbReference type="EC" id="3.4.23.36" evidence="9"/>
<dbReference type="GO" id="GO:0005886">
    <property type="term" value="C:plasma membrane"/>
    <property type="evidence" value="ECO:0007669"/>
    <property type="project" value="UniProtKB-SubCell"/>
</dbReference>
<keyword evidence="6 9" id="KW-0378">Hydrolase</keyword>
<dbReference type="GO" id="GO:0006508">
    <property type="term" value="P:proteolysis"/>
    <property type="evidence" value="ECO:0007669"/>
    <property type="project" value="UniProtKB-KW"/>
</dbReference>
<dbReference type="STRING" id="86166.TAGGR_11262"/>
<keyword evidence="7 9" id="KW-1133">Transmembrane helix</keyword>
<keyword evidence="5 9" id="KW-0064">Aspartyl protease</keyword>
<dbReference type="InterPro" id="IPR001872">
    <property type="entry name" value="Peptidase_A8"/>
</dbReference>
<feature type="active site" evidence="9">
    <location>
        <position position="119"/>
    </location>
</feature>
<evidence type="ECO:0000256" key="6">
    <source>
        <dbReference type="ARBA" id="ARBA00022801"/>
    </source>
</evidence>
<comment type="pathway">
    <text evidence="9">Protein modification; lipoprotein biosynthesis (signal peptide cleavage).</text>
</comment>
<dbReference type="GO" id="GO:0004190">
    <property type="term" value="F:aspartic-type endopeptidase activity"/>
    <property type="evidence" value="ECO:0007669"/>
    <property type="project" value="UniProtKB-UniRule"/>
</dbReference>
<evidence type="ECO:0000313" key="12">
    <source>
        <dbReference type="Proteomes" id="UP000054976"/>
    </source>
</evidence>
<dbReference type="EMBL" id="BCNO01000001">
    <property type="protein sequence ID" value="GAQ95062.1"/>
    <property type="molecule type" value="Genomic_DNA"/>
</dbReference>
<feature type="transmembrane region" description="Helical" evidence="9">
    <location>
        <begin position="128"/>
        <end position="149"/>
    </location>
</feature>
<dbReference type="UniPathway" id="UPA00665"/>
<dbReference type="AlphaFoldDB" id="A0A0U9IA97"/>
<feature type="active site" evidence="9">
    <location>
        <position position="137"/>
    </location>
</feature>
<sequence length="154" mass="17533">MYAKDVIMFSKVPKALVLILPVLIFDQLTKYLAIKFLAPSGVVKILPFFNLVYVENTGTAFGMFKFLSNEIFILIALGATVFLIYMHIKDPQNWFIYSLLVAGALGNTIDRIIYGHVIDFIDLHLREFHWPAFNVADSAITIGIVLFLYKNLKK</sequence>
<accession>A0A0U9IA97</accession>
<evidence type="ECO:0000256" key="4">
    <source>
        <dbReference type="ARBA" id="ARBA00022692"/>
    </source>
</evidence>
<reference evidence="12" key="1">
    <citation type="submission" date="2016-01" db="EMBL/GenBank/DDBJ databases">
        <title>Draft genome sequence of Thermodesulfovibrio aggregans strain TGE-P1.</title>
        <authorList>
            <person name="Sekiguchi Y."/>
            <person name="Ohashi A."/>
            <person name="Matsuura N."/>
            <person name="Tourlousse M.D."/>
        </authorList>
    </citation>
    <scope>NUCLEOTIDE SEQUENCE [LARGE SCALE GENOMIC DNA]</scope>
    <source>
        <strain evidence="12">TGE-P1</strain>
    </source>
</reference>
<keyword evidence="4 9" id="KW-0812">Transmembrane</keyword>
<dbReference type="PANTHER" id="PTHR33695">
    <property type="entry name" value="LIPOPROTEIN SIGNAL PEPTIDASE"/>
    <property type="match status" value="1"/>
</dbReference>
<evidence type="ECO:0000256" key="8">
    <source>
        <dbReference type="ARBA" id="ARBA00023136"/>
    </source>
</evidence>
<proteinExistence type="inferred from homology"/>
<protein>
    <recommendedName>
        <fullName evidence="9">Lipoprotein signal peptidase</fullName>
        <ecNumber evidence="9">3.4.23.36</ecNumber>
    </recommendedName>
    <alternativeName>
        <fullName evidence="9">Prolipoprotein signal peptidase</fullName>
    </alternativeName>
    <alternativeName>
        <fullName evidence="9">Signal peptidase II</fullName>
        <shortName evidence="9">SPase II</shortName>
    </alternativeName>
</protein>
<comment type="caution">
    <text evidence="11">The sequence shown here is derived from an EMBL/GenBank/DDBJ whole genome shotgun (WGS) entry which is preliminary data.</text>
</comment>
<feature type="transmembrane region" description="Helical" evidence="9">
    <location>
        <begin position="95"/>
        <end position="116"/>
    </location>
</feature>
<keyword evidence="3 9" id="KW-0645">Protease</keyword>
<comment type="catalytic activity">
    <reaction evidence="9">
        <text>Release of signal peptides from bacterial membrane prolipoproteins. Hydrolyzes -Xaa-Yaa-Zaa-|-(S,diacylglyceryl)Cys-, in which Xaa is hydrophobic (preferably Leu), and Yaa (Ala or Ser) and Zaa (Gly or Ala) have small, neutral side chains.</text>
        <dbReference type="EC" id="3.4.23.36"/>
    </reaction>
</comment>
<evidence type="ECO:0000256" key="3">
    <source>
        <dbReference type="ARBA" id="ARBA00022670"/>
    </source>
</evidence>
<evidence type="ECO:0000256" key="10">
    <source>
        <dbReference type="RuleBase" id="RU004181"/>
    </source>
</evidence>
<dbReference type="NCBIfam" id="TIGR00077">
    <property type="entry name" value="lspA"/>
    <property type="match status" value="1"/>
</dbReference>
<comment type="function">
    <text evidence="9">This protein specifically catalyzes the removal of signal peptides from prolipoproteins.</text>
</comment>
<dbReference type="Pfam" id="PF01252">
    <property type="entry name" value="Peptidase_A8"/>
    <property type="match status" value="1"/>
</dbReference>
<keyword evidence="2 9" id="KW-1003">Cell membrane</keyword>
<feature type="transmembrane region" description="Helical" evidence="9">
    <location>
        <begin position="32"/>
        <end position="54"/>
    </location>
</feature>
<dbReference type="PANTHER" id="PTHR33695:SF1">
    <property type="entry name" value="LIPOPROTEIN SIGNAL PEPTIDASE"/>
    <property type="match status" value="1"/>
</dbReference>
<dbReference type="HAMAP" id="MF_00161">
    <property type="entry name" value="LspA"/>
    <property type="match status" value="1"/>
</dbReference>
<comment type="similarity">
    <text evidence="1 9 10">Belongs to the peptidase A8 family.</text>
</comment>
<feature type="transmembrane region" description="Helical" evidence="9">
    <location>
        <begin position="66"/>
        <end position="88"/>
    </location>
</feature>
<evidence type="ECO:0000256" key="1">
    <source>
        <dbReference type="ARBA" id="ARBA00006139"/>
    </source>
</evidence>
<feature type="transmembrane region" description="Helical" evidence="9">
    <location>
        <begin position="6"/>
        <end position="25"/>
    </location>
</feature>
<evidence type="ECO:0000256" key="7">
    <source>
        <dbReference type="ARBA" id="ARBA00022989"/>
    </source>
</evidence>